<evidence type="ECO:0000256" key="5">
    <source>
        <dbReference type="ARBA" id="ARBA00023136"/>
    </source>
</evidence>
<keyword evidence="3" id="KW-0812">Transmembrane</keyword>
<feature type="non-terminal residue" evidence="7">
    <location>
        <position position="198"/>
    </location>
</feature>
<dbReference type="AlphaFoldDB" id="A0A1Y3BI06"/>
<evidence type="ECO:0000313" key="8">
    <source>
        <dbReference type="Proteomes" id="UP000194236"/>
    </source>
</evidence>
<comment type="similarity">
    <text evidence="2">Belongs to the CD36 family.</text>
</comment>
<keyword evidence="4" id="KW-1133">Transmembrane helix</keyword>
<evidence type="ECO:0000256" key="4">
    <source>
        <dbReference type="ARBA" id="ARBA00022989"/>
    </source>
</evidence>
<dbReference type="OrthoDB" id="514335at2759"/>
<evidence type="ECO:0000313" key="7">
    <source>
        <dbReference type="EMBL" id="OTF78805.1"/>
    </source>
</evidence>
<reference evidence="7 8" key="1">
    <citation type="submission" date="2017-03" db="EMBL/GenBank/DDBJ databases">
        <title>Genome Survey of Euroglyphus maynei.</title>
        <authorList>
            <person name="Arlian L.G."/>
            <person name="Morgan M.S."/>
            <person name="Rider S.D."/>
        </authorList>
    </citation>
    <scope>NUCLEOTIDE SEQUENCE [LARGE SCALE GENOMIC DNA]</scope>
    <source>
        <strain evidence="7">Arlian Lab</strain>
        <tissue evidence="7">Whole body</tissue>
    </source>
</reference>
<keyword evidence="6" id="KW-0325">Glycoprotein</keyword>
<organism evidence="7 8">
    <name type="scientific">Euroglyphus maynei</name>
    <name type="common">Mayne's house dust mite</name>
    <dbReference type="NCBI Taxonomy" id="6958"/>
    <lineage>
        <taxon>Eukaryota</taxon>
        <taxon>Metazoa</taxon>
        <taxon>Ecdysozoa</taxon>
        <taxon>Arthropoda</taxon>
        <taxon>Chelicerata</taxon>
        <taxon>Arachnida</taxon>
        <taxon>Acari</taxon>
        <taxon>Acariformes</taxon>
        <taxon>Sarcoptiformes</taxon>
        <taxon>Astigmata</taxon>
        <taxon>Psoroptidia</taxon>
        <taxon>Analgoidea</taxon>
        <taxon>Pyroglyphidae</taxon>
        <taxon>Pyroglyphinae</taxon>
        <taxon>Euroglyphus</taxon>
    </lineage>
</organism>
<keyword evidence="8" id="KW-1185">Reference proteome</keyword>
<dbReference type="PANTHER" id="PTHR11923:SF51">
    <property type="entry name" value="LYSOSOME MEMBRANE PROTEIN 2"/>
    <property type="match status" value="1"/>
</dbReference>
<gene>
    <name evidence="7" type="ORF">BLA29_009396</name>
</gene>
<dbReference type="GO" id="GO:0016020">
    <property type="term" value="C:membrane"/>
    <property type="evidence" value="ECO:0007669"/>
    <property type="project" value="UniProtKB-SubCell"/>
</dbReference>
<dbReference type="PRINTS" id="PR01609">
    <property type="entry name" value="CD36FAMILY"/>
</dbReference>
<dbReference type="PANTHER" id="PTHR11923">
    <property type="entry name" value="SCAVENGER RECEPTOR CLASS B TYPE-1 SR-B1"/>
    <property type="match status" value="1"/>
</dbReference>
<dbReference type="Proteomes" id="UP000194236">
    <property type="component" value="Unassembled WGS sequence"/>
</dbReference>
<comment type="subcellular location">
    <subcellularLocation>
        <location evidence="1">Membrane</location>
    </subcellularLocation>
</comment>
<keyword evidence="5" id="KW-0472">Membrane</keyword>
<dbReference type="EMBL" id="MUJZ01026147">
    <property type="protein sequence ID" value="OTF78805.1"/>
    <property type="molecule type" value="Genomic_DNA"/>
</dbReference>
<protein>
    <submittedName>
        <fullName evidence="7">Uncharacterized protein</fullName>
    </submittedName>
</protein>
<proteinExistence type="inferred from homology"/>
<evidence type="ECO:0000256" key="1">
    <source>
        <dbReference type="ARBA" id="ARBA00004370"/>
    </source>
</evidence>
<evidence type="ECO:0000256" key="2">
    <source>
        <dbReference type="ARBA" id="ARBA00010532"/>
    </source>
</evidence>
<sequence>MYRFFRPDFCRSFNLTLNETNIQSDVNSLRTDRFHLDKHSFMNSIDYPPNSCYQSTLKMAATSDEDDGGIQLWKKTIGHLIKKYKIDPANINNSTESIDNDSKMAKQTAVKPSGVFDLSVCQQGAPIFISFPHFFEASDYYRKQVDGLHPNRTLHESYIDIEPQTGTPVDFIARVQVNVDVQTARTSQPKMVPVMMPT</sequence>
<evidence type="ECO:0000256" key="6">
    <source>
        <dbReference type="ARBA" id="ARBA00023180"/>
    </source>
</evidence>
<dbReference type="Pfam" id="PF01130">
    <property type="entry name" value="CD36"/>
    <property type="match status" value="2"/>
</dbReference>
<dbReference type="InterPro" id="IPR002159">
    <property type="entry name" value="CD36_fam"/>
</dbReference>
<accession>A0A1Y3BI06</accession>
<evidence type="ECO:0000256" key="3">
    <source>
        <dbReference type="ARBA" id="ARBA00022692"/>
    </source>
</evidence>
<comment type="caution">
    <text evidence="7">The sequence shown here is derived from an EMBL/GenBank/DDBJ whole genome shotgun (WGS) entry which is preliminary data.</text>
</comment>
<name>A0A1Y3BI06_EURMA</name>
<dbReference type="GO" id="GO:0005737">
    <property type="term" value="C:cytoplasm"/>
    <property type="evidence" value="ECO:0007669"/>
    <property type="project" value="TreeGrafter"/>
</dbReference>
<dbReference type="GO" id="GO:0005044">
    <property type="term" value="F:scavenger receptor activity"/>
    <property type="evidence" value="ECO:0007669"/>
    <property type="project" value="TreeGrafter"/>
</dbReference>